<keyword evidence="1" id="KW-0472">Membrane</keyword>
<evidence type="ECO:0000313" key="3">
    <source>
        <dbReference type="Proteomes" id="UP000642809"/>
    </source>
</evidence>
<name>A0A8J3CXK4_9BACT</name>
<evidence type="ECO:0000256" key="1">
    <source>
        <dbReference type="SAM" id="Phobius"/>
    </source>
</evidence>
<feature type="transmembrane region" description="Helical" evidence="1">
    <location>
        <begin position="33"/>
        <end position="50"/>
    </location>
</feature>
<dbReference type="Proteomes" id="UP000642809">
    <property type="component" value="Unassembled WGS sequence"/>
</dbReference>
<dbReference type="PANTHER" id="PTHR40076:SF1">
    <property type="entry name" value="MEMBRANE PROTEIN"/>
    <property type="match status" value="1"/>
</dbReference>
<reference evidence="2" key="1">
    <citation type="journal article" date="2014" name="Int. J. Syst. Evol. Microbiol.">
        <title>Complete genome sequence of Corynebacterium casei LMG S-19264T (=DSM 44701T), isolated from a smear-ripened cheese.</title>
        <authorList>
            <consortium name="US DOE Joint Genome Institute (JGI-PGF)"/>
            <person name="Walter F."/>
            <person name="Albersmeier A."/>
            <person name="Kalinowski J."/>
            <person name="Ruckert C."/>
        </authorList>
    </citation>
    <scope>NUCLEOTIDE SEQUENCE</scope>
    <source>
        <strain evidence="2">KCTC 23224</strain>
    </source>
</reference>
<evidence type="ECO:0000313" key="2">
    <source>
        <dbReference type="EMBL" id="GHB38242.1"/>
    </source>
</evidence>
<gene>
    <name evidence="2" type="ORF">GCM10008106_19400</name>
</gene>
<proteinExistence type="predicted"/>
<evidence type="ECO:0008006" key="4">
    <source>
        <dbReference type="Google" id="ProtNLM"/>
    </source>
</evidence>
<comment type="caution">
    <text evidence="2">The sequence shown here is derived from an EMBL/GenBank/DDBJ whole genome shotgun (WGS) entry which is preliminary data.</text>
</comment>
<dbReference type="InterPro" id="IPR010380">
    <property type="entry name" value="DUF975"/>
</dbReference>
<keyword evidence="1" id="KW-0812">Transmembrane</keyword>
<reference evidence="2" key="2">
    <citation type="submission" date="2020-09" db="EMBL/GenBank/DDBJ databases">
        <authorList>
            <person name="Sun Q."/>
            <person name="Kim S."/>
        </authorList>
    </citation>
    <scope>NUCLEOTIDE SEQUENCE</scope>
    <source>
        <strain evidence="2">KCTC 23224</strain>
    </source>
</reference>
<dbReference type="PANTHER" id="PTHR40076">
    <property type="entry name" value="MEMBRANE PROTEIN-RELATED"/>
    <property type="match status" value="1"/>
</dbReference>
<dbReference type="AlphaFoldDB" id="A0A8J3CXK4"/>
<dbReference type="EMBL" id="BMYF01000010">
    <property type="protein sequence ID" value="GHB38242.1"/>
    <property type="molecule type" value="Genomic_DNA"/>
</dbReference>
<keyword evidence="1" id="KW-1133">Transmembrane helix</keyword>
<organism evidence="2 3">
    <name type="scientific">Mongoliitalea lutea</name>
    <dbReference type="NCBI Taxonomy" id="849756"/>
    <lineage>
        <taxon>Bacteria</taxon>
        <taxon>Pseudomonadati</taxon>
        <taxon>Bacteroidota</taxon>
        <taxon>Cytophagia</taxon>
        <taxon>Cytophagales</taxon>
        <taxon>Cyclobacteriaceae</taxon>
        <taxon>Mongoliitalea</taxon>
    </lineage>
</organism>
<feature type="transmembrane region" description="Helical" evidence="1">
    <location>
        <begin position="157"/>
        <end position="175"/>
    </location>
</feature>
<feature type="transmembrane region" description="Helical" evidence="1">
    <location>
        <begin position="181"/>
        <end position="199"/>
    </location>
</feature>
<accession>A0A8J3CXK4</accession>
<sequence>MYQEKLANIRERGYDFDVVNILGRAWVMYKKQAINSAAFTMLIISLALLTKQYLPQAQLAVSVLLLPALFTGFYIVANKLNNDQPVHYGHFYGGFSFYIHVVAIWMIGQLLTGIGLLLLVVPGVYLMVSYNFSVLMSIFGGMNFWQALEESRKLITVRWFKFFILTLVFIGINILGALLYFLGLMITIPITFYATYILFEDITKDAFEG</sequence>
<feature type="transmembrane region" description="Helical" evidence="1">
    <location>
        <begin position="56"/>
        <end position="76"/>
    </location>
</feature>
<keyword evidence="3" id="KW-1185">Reference proteome</keyword>
<protein>
    <recommendedName>
        <fullName evidence="4">DUF975 family protein</fullName>
    </recommendedName>
</protein>